<reference evidence="2 3" key="1">
    <citation type="journal article" date="2019" name="Int. J. Syst. Evol. Microbiol.">
        <title>The Global Catalogue of Microorganisms (GCM) 10K type strain sequencing project: providing services to taxonomists for standard genome sequencing and annotation.</title>
        <authorList>
            <consortium name="The Broad Institute Genomics Platform"/>
            <consortium name="The Broad Institute Genome Sequencing Center for Infectious Disease"/>
            <person name="Wu L."/>
            <person name="Ma J."/>
        </authorList>
    </citation>
    <scope>NUCLEOTIDE SEQUENCE [LARGE SCALE GENOMIC DNA]</scope>
    <source>
        <strain evidence="2 3">JCM 16365</strain>
    </source>
</reference>
<feature type="transmembrane region" description="Helical" evidence="1">
    <location>
        <begin position="128"/>
        <end position="147"/>
    </location>
</feature>
<gene>
    <name evidence="2" type="ORF">GCM10009862_15080</name>
</gene>
<name>A0ABN3PAX4_9MICO</name>
<evidence type="ECO:0008006" key="4">
    <source>
        <dbReference type="Google" id="ProtNLM"/>
    </source>
</evidence>
<dbReference type="EMBL" id="BAAARI010000011">
    <property type="protein sequence ID" value="GAA2576731.1"/>
    <property type="molecule type" value="Genomic_DNA"/>
</dbReference>
<evidence type="ECO:0000313" key="2">
    <source>
        <dbReference type="EMBL" id="GAA2576731.1"/>
    </source>
</evidence>
<accession>A0ABN3PAX4</accession>
<sequence length="403" mass="41426">MTFDPITASIFTAIAVVTIAVTYIATTLSRRYGGGSQLWGIGFLLQIIAVVCTVVIGLFDASEWSTVWALALGNAAAVGAAGCVLMGFRAYNGEEVAGPALMVVSLAFLVAAVTVVEKPAAGGQTGVLWYSLAIAGLCVGAIIHAVGPRTRPHVATWVFVGATTLFGAYHVTRAVVTLTAGEDSPVFAAWFGPISLGLVVLVLGTVSSLTLFMLRSVLVTAQQAAGSAAVDEVLAASAFLAMLRRILRRAAHRTELVVVIAVIVEDVGAITASFGQEVAEATTRVLRSAVREFASPVAAVGATDDRTIILVATTASSPSDARRQAGLIYRGVIERFVDARGIVVPGVGVGVALSQTLGYGPEVLVEAATIAAVEASESDETSVVFAQARGVGAPAFPGEPTER</sequence>
<dbReference type="RefSeq" id="WP_344228263.1">
    <property type="nucleotide sequence ID" value="NZ_BAAARI010000011.1"/>
</dbReference>
<dbReference type="InterPro" id="IPR043128">
    <property type="entry name" value="Rev_trsase/Diguanyl_cyclase"/>
</dbReference>
<comment type="caution">
    <text evidence="2">The sequence shown here is derived from an EMBL/GenBank/DDBJ whole genome shotgun (WGS) entry which is preliminary data.</text>
</comment>
<keyword evidence="1" id="KW-0812">Transmembrane</keyword>
<feature type="transmembrane region" description="Helical" evidence="1">
    <location>
        <begin position="100"/>
        <end position="116"/>
    </location>
</feature>
<proteinExistence type="predicted"/>
<dbReference type="Gene3D" id="3.30.70.270">
    <property type="match status" value="1"/>
</dbReference>
<evidence type="ECO:0000256" key="1">
    <source>
        <dbReference type="SAM" id="Phobius"/>
    </source>
</evidence>
<dbReference type="InterPro" id="IPR029787">
    <property type="entry name" value="Nucleotide_cyclase"/>
</dbReference>
<protein>
    <recommendedName>
        <fullName evidence="4">GGDEF domain-containing protein</fullName>
    </recommendedName>
</protein>
<feature type="transmembrane region" description="Helical" evidence="1">
    <location>
        <begin position="38"/>
        <end position="59"/>
    </location>
</feature>
<evidence type="ECO:0000313" key="3">
    <source>
        <dbReference type="Proteomes" id="UP001500274"/>
    </source>
</evidence>
<dbReference type="SUPFAM" id="SSF55073">
    <property type="entry name" value="Nucleotide cyclase"/>
    <property type="match status" value="1"/>
</dbReference>
<dbReference type="Proteomes" id="UP001500274">
    <property type="component" value="Unassembled WGS sequence"/>
</dbReference>
<feature type="transmembrane region" description="Helical" evidence="1">
    <location>
        <begin position="154"/>
        <end position="171"/>
    </location>
</feature>
<feature type="transmembrane region" description="Helical" evidence="1">
    <location>
        <begin position="65"/>
        <end position="88"/>
    </location>
</feature>
<keyword evidence="1" id="KW-1133">Transmembrane helix</keyword>
<feature type="transmembrane region" description="Helical" evidence="1">
    <location>
        <begin position="6"/>
        <end position="26"/>
    </location>
</feature>
<organism evidence="2 3">
    <name type="scientific">Microbacterium binotii</name>
    <dbReference type="NCBI Taxonomy" id="462710"/>
    <lineage>
        <taxon>Bacteria</taxon>
        <taxon>Bacillati</taxon>
        <taxon>Actinomycetota</taxon>
        <taxon>Actinomycetes</taxon>
        <taxon>Micrococcales</taxon>
        <taxon>Microbacteriaceae</taxon>
        <taxon>Microbacterium</taxon>
    </lineage>
</organism>
<keyword evidence="1" id="KW-0472">Membrane</keyword>
<feature type="transmembrane region" description="Helical" evidence="1">
    <location>
        <begin position="191"/>
        <end position="214"/>
    </location>
</feature>
<keyword evidence="3" id="KW-1185">Reference proteome</keyword>